<dbReference type="InterPro" id="IPR031804">
    <property type="entry name" value="DUF4743"/>
</dbReference>
<dbReference type="EMBL" id="JAZGQO010000010">
    <property type="protein sequence ID" value="KAK6175120.1"/>
    <property type="molecule type" value="Genomic_DNA"/>
</dbReference>
<dbReference type="InterPro" id="IPR015797">
    <property type="entry name" value="NUDIX_hydrolase-like_dom_sf"/>
</dbReference>
<organism evidence="2 3">
    <name type="scientific">Patella caerulea</name>
    <name type="common">Rayed Mediterranean limpet</name>
    <dbReference type="NCBI Taxonomy" id="87958"/>
    <lineage>
        <taxon>Eukaryota</taxon>
        <taxon>Metazoa</taxon>
        <taxon>Spiralia</taxon>
        <taxon>Lophotrochozoa</taxon>
        <taxon>Mollusca</taxon>
        <taxon>Gastropoda</taxon>
        <taxon>Patellogastropoda</taxon>
        <taxon>Patelloidea</taxon>
        <taxon>Patellidae</taxon>
        <taxon>Patella</taxon>
    </lineage>
</organism>
<dbReference type="Proteomes" id="UP001347796">
    <property type="component" value="Unassembled WGS sequence"/>
</dbReference>
<dbReference type="FunFam" id="3.90.79.10:FF:000019">
    <property type="entry name" value="Thiamin pyrophosphokinase, putative"/>
    <property type="match status" value="1"/>
</dbReference>
<dbReference type="PROSITE" id="PS51462">
    <property type="entry name" value="NUDIX"/>
    <property type="match status" value="1"/>
</dbReference>
<dbReference type="PANTHER" id="PTHR13622">
    <property type="entry name" value="THIAMIN PYROPHOSPHOKINASE"/>
    <property type="match status" value="1"/>
</dbReference>
<dbReference type="PANTHER" id="PTHR13622:SF8">
    <property type="entry name" value="THIAMIN PYROPHOSPHOKINASE 1"/>
    <property type="match status" value="1"/>
</dbReference>
<evidence type="ECO:0000259" key="1">
    <source>
        <dbReference type="PROSITE" id="PS51462"/>
    </source>
</evidence>
<dbReference type="SUPFAM" id="SSF55811">
    <property type="entry name" value="Nudix"/>
    <property type="match status" value="1"/>
</dbReference>
<keyword evidence="3" id="KW-1185">Reference proteome</keyword>
<proteinExistence type="predicted"/>
<gene>
    <name evidence="2" type="ORF">SNE40_013645</name>
</gene>
<dbReference type="Gene3D" id="3.90.79.10">
    <property type="entry name" value="Nucleoside Triphosphate Pyrophosphohydrolase"/>
    <property type="match status" value="1"/>
</dbReference>
<dbReference type="AlphaFoldDB" id="A0AAN8JDW3"/>
<comment type="caution">
    <text evidence="2">The sequence shown here is derived from an EMBL/GenBank/DDBJ whole genome shotgun (WGS) entry which is preliminary data.</text>
</comment>
<accession>A0AAN8JDW3</accession>
<protein>
    <recommendedName>
        <fullName evidence="1">Nudix hydrolase domain-containing protein</fullName>
    </recommendedName>
</protein>
<dbReference type="GO" id="GO:0044715">
    <property type="term" value="F:8-oxo-dGDP phosphatase activity"/>
    <property type="evidence" value="ECO:0007669"/>
    <property type="project" value="TreeGrafter"/>
</dbReference>
<dbReference type="Pfam" id="PF15916">
    <property type="entry name" value="DUF4743"/>
    <property type="match status" value="1"/>
</dbReference>
<dbReference type="InterPro" id="IPR000086">
    <property type="entry name" value="NUDIX_hydrolase_dom"/>
</dbReference>
<sequence>MEELRAKDLFCALRGWRNENYDVKTRFSDPPLMCIERAAADLLGIIHYGVHVNGYFYNDSGELMMWIGRRSPNKPTYPNMLDNMCAGGLASGLGVRECMMKECGEEASVEDDDLNNLVAVGTVSYCYEDERGVFPECQFVFDLELTSDFVPENADGEVGSFEAHPISKVQELIVTNEFKPNCSLVILDFLIRHGIISPENEPHYVTLVEQIHKPLLDLYS</sequence>
<name>A0AAN8JDW3_PATCE</name>
<reference evidence="2 3" key="1">
    <citation type="submission" date="2024-01" db="EMBL/GenBank/DDBJ databases">
        <title>The genome of the rayed Mediterranean limpet Patella caerulea (Linnaeus, 1758).</title>
        <authorList>
            <person name="Anh-Thu Weber A."/>
            <person name="Halstead-Nussloch G."/>
        </authorList>
    </citation>
    <scope>NUCLEOTIDE SEQUENCE [LARGE SCALE GENOMIC DNA]</scope>
    <source>
        <strain evidence="2">AATW-2023a</strain>
        <tissue evidence="2">Whole specimen</tissue>
    </source>
</reference>
<evidence type="ECO:0000313" key="3">
    <source>
        <dbReference type="Proteomes" id="UP001347796"/>
    </source>
</evidence>
<dbReference type="Pfam" id="PF00293">
    <property type="entry name" value="NUDIX"/>
    <property type="match status" value="1"/>
</dbReference>
<evidence type="ECO:0000313" key="2">
    <source>
        <dbReference type="EMBL" id="KAK6175120.1"/>
    </source>
</evidence>
<dbReference type="CDD" id="cd03676">
    <property type="entry name" value="NUDIX_Tnr3_like"/>
    <property type="match status" value="1"/>
</dbReference>
<feature type="domain" description="Nudix hydrolase" evidence="1">
    <location>
        <begin position="47"/>
        <end position="188"/>
    </location>
</feature>